<dbReference type="EMBL" id="FQWQ01000001">
    <property type="protein sequence ID" value="SHG62725.1"/>
    <property type="molecule type" value="Genomic_DNA"/>
</dbReference>
<keyword evidence="2" id="KW-1185">Reference proteome</keyword>
<gene>
    <name evidence="1" type="ORF">SAMN04488109_1138</name>
</gene>
<organism evidence="1 2">
    <name type="scientific">Chryseolinea serpens</name>
    <dbReference type="NCBI Taxonomy" id="947013"/>
    <lineage>
        <taxon>Bacteria</taxon>
        <taxon>Pseudomonadati</taxon>
        <taxon>Bacteroidota</taxon>
        <taxon>Cytophagia</taxon>
        <taxon>Cytophagales</taxon>
        <taxon>Fulvivirgaceae</taxon>
        <taxon>Chryseolinea</taxon>
    </lineage>
</organism>
<sequence length="114" mass="12515">MVTSQANYPEVFTIPIDLVFTSEHLAHDSEHVVRIQNTDFGVSSIVMETGSKSVRKLAVCNRIISTIDYDASFATPACRGRKSFLSWVSFISCDSCALSVRACLKRASPPGQGW</sequence>
<proteinExistence type="predicted"/>
<reference evidence="1 2" key="1">
    <citation type="submission" date="2016-11" db="EMBL/GenBank/DDBJ databases">
        <authorList>
            <person name="Jaros S."/>
            <person name="Januszkiewicz K."/>
            <person name="Wedrychowicz H."/>
        </authorList>
    </citation>
    <scope>NUCLEOTIDE SEQUENCE [LARGE SCALE GENOMIC DNA]</scope>
    <source>
        <strain evidence="1 2">DSM 24574</strain>
    </source>
</reference>
<name>A0A1M5LCQ3_9BACT</name>
<dbReference type="AlphaFoldDB" id="A0A1M5LCQ3"/>
<protein>
    <submittedName>
        <fullName evidence="1">Uncharacterized protein</fullName>
    </submittedName>
</protein>
<accession>A0A1M5LCQ3</accession>
<dbReference type="Proteomes" id="UP000184212">
    <property type="component" value="Unassembled WGS sequence"/>
</dbReference>
<evidence type="ECO:0000313" key="2">
    <source>
        <dbReference type="Proteomes" id="UP000184212"/>
    </source>
</evidence>
<evidence type="ECO:0000313" key="1">
    <source>
        <dbReference type="EMBL" id="SHG62725.1"/>
    </source>
</evidence>